<dbReference type="SUPFAM" id="SSF159245">
    <property type="entry name" value="AttH-like"/>
    <property type="match status" value="1"/>
</dbReference>
<evidence type="ECO:0000313" key="4">
    <source>
        <dbReference type="Proteomes" id="UP001222325"/>
    </source>
</evidence>
<evidence type="ECO:0000259" key="1">
    <source>
        <dbReference type="Pfam" id="PF24137"/>
    </source>
</evidence>
<dbReference type="InterPro" id="IPR057722">
    <property type="entry name" value="AsqO/PenF-like_C"/>
</dbReference>
<evidence type="ECO:0008006" key="5">
    <source>
        <dbReference type="Google" id="ProtNLM"/>
    </source>
</evidence>
<evidence type="ECO:0000313" key="3">
    <source>
        <dbReference type="EMBL" id="KAJ7086797.1"/>
    </source>
</evidence>
<gene>
    <name evidence="3" type="ORF">B0H15DRAFT_909328</name>
</gene>
<accession>A0AAD6U5W6</accession>
<feature type="domain" description="Diels-Alderase N-terminal" evidence="1">
    <location>
        <begin position="11"/>
        <end position="207"/>
    </location>
</feature>
<keyword evidence="4" id="KW-1185">Reference proteome</keyword>
<dbReference type="Pfam" id="PF24137">
    <property type="entry name" value="DA_N"/>
    <property type="match status" value="1"/>
</dbReference>
<comment type="caution">
    <text evidence="3">The sequence shown here is derived from an EMBL/GenBank/DDBJ whole genome shotgun (WGS) entry which is preliminary data.</text>
</comment>
<reference evidence="3" key="1">
    <citation type="submission" date="2023-03" db="EMBL/GenBank/DDBJ databases">
        <title>Massive genome expansion in bonnet fungi (Mycena s.s.) driven by repeated elements and novel gene families across ecological guilds.</title>
        <authorList>
            <consortium name="Lawrence Berkeley National Laboratory"/>
            <person name="Harder C.B."/>
            <person name="Miyauchi S."/>
            <person name="Viragh M."/>
            <person name="Kuo A."/>
            <person name="Thoen E."/>
            <person name="Andreopoulos B."/>
            <person name="Lu D."/>
            <person name="Skrede I."/>
            <person name="Drula E."/>
            <person name="Henrissat B."/>
            <person name="Morin E."/>
            <person name="Kohler A."/>
            <person name="Barry K."/>
            <person name="LaButti K."/>
            <person name="Morin E."/>
            <person name="Salamov A."/>
            <person name="Lipzen A."/>
            <person name="Mereny Z."/>
            <person name="Hegedus B."/>
            <person name="Baldrian P."/>
            <person name="Stursova M."/>
            <person name="Weitz H."/>
            <person name="Taylor A."/>
            <person name="Grigoriev I.V."/>
            <person name="Nagy L.G."/>
            <person name="Martin F."/>
            <person name="Kauserud H."/>
        </authorList>
    </citation>
    <scope>NUCLEOTIDE SEQUENCE</scope>
    <source>
        <strain evidence="3">CBHHK173m</strain>
    </source>
</reference>
<dbReference type="Pfam" id="PF25581">
    <property type="entry name" value="AsqO_C"/>
    <property type="match status" value="1"/>
</dbReference>
<proteinExistence type="predicted"/>
<dbReference type="InterPro" id="IPR056402">
    <property type="entry name" value="DA_N"/>
</dbReference>
<name>A0AAD6U5W6_9AGAR</name>
<feature type="domain" description="AsqO/PenF-like C-terminal" evidence="2">
    <location>
        <begin position="215"/>
        <end position="336"/>
    </location>
</feature>
<dbReference type="EMBL" id="JARJCN010000030">
    <property type="protein sequence ID" value="KAJ7086797.1"/>
    <property type="molecule type" value="Genomic_DNA"/>
</dbReference>
<dbReference type="Proteomes" id="UP001222325">
    <property type="component" value="Unassembled WGS sequence"/>
</dbReference>
<organism evidence="3 4">
    <name type="scientific">Mycena belliarum</name>
    <dbReference type="NCBI Taxonomy" id="1033014"/>
    <lineage>
        <taxon>Eukaryota</taxon>
        <taxon>Fungi</taxon>
        <taxon>Dikarya</taxon>
        <taxon>Basidiomycota</taxon>
        <taxon>Agaricomycotina</taxon>
        <taxon>Agaricomycetes</taxon>
        <taxon>Agaricomycetidae</taxon>
        <taxon>Agaricales</taxon>
        <taxon>Marasmiineae</taxon>
        <taxon>Mycenaceae</taxon>
        <taxon>Mycena</taxon>
    </lineage>
</organism>
<protein>
    <recommendedName>
        <fullName evidence="5">Hydroxyneurosporene synthase</fullName>
    </recommendedName>
</protein>
<sequence>MLHACTSHIYHIPSAVSNRSSTAHFISTASGLDSPKVHPVNASAFEWWYFDVVSNAPGSLASLAVTFYTTTANAFPLLEPSNTVTLVRTELSFPNGTLWTASLPAHGATVVTDDDHASRGDWHNSGVFEGYTIFVDASEIGLKGTIRLKPVAPAHYPCGPAVQGERMSAAPGLGWANAVPDAAATVDLTIGQTKLAFTGFGYHDMNWGVQPLMTHLAGWHWGHGRLGPYSLVWFDSVARDGRVHASVYAAKDGEIVAASCAPRHRLVFDTSSKGYGVRLDLGRAEALLVYVSVAETVLGTPSSVYSRAVGALTGVLIGGPSGGAALTGKALFDQFKLTG</sequence>
<dbReference type="AlphaFoldDB" id="A0AAD6U5W6"/>
<evidence type="ECO:0000259" key="2">
    <source>
        <dbReference type="Pfam" id="PF25581"/>
    </source>
</evidence>